<reference evidence="17 18" key="1">
    <citation type="journal article" date="2018" name="Microb. Genom.">
        <title>Expanding an expanded genome: long-read sequencing of Trypanosoma cruzi.</title>
        <authorList>
            <person name="Berna L."/>
            <person name="Rodriguez M."/>
            <person name="Chiribao M.L."/>
            <person name="Parodi-Talice A."/>
            <person name="Pita S."/>
            <person name="Rijo G."/>
            <person name="Alvarez-Valin F."/>
            <person name="Robello C."/>
        </authorList>
    </citation>
    <scope>NUCLEOTIDE SEQUENCE [LARGE SCALE GENOMIC DNA]</scope>
    <source>
        <strain evidence="17 18">Dm28c</strain>
    </source>
</reference>
<organism evidence="17 18">
    <name type="scientific">Trypanosoma cruzi</name>
    <dbReference type="NCBI Taxonomy" id="5693"/>
    <lineage>
        <taxon>Eukaryota</taxon>
        <taxon>Discoba</taxon>
        <taxon>Euglenozoa</taxon>
        <taxon>Kinetoplastea</taxon>
        <taxon>Metakinetoplastina</taxon>
        <taxon>Trypanosomatida</taxon>
        <taxon>Trypanosomatidae</taxon>
        <taxon>Trypanosoma</taxon>
        <taxon>Schizotrypanum</taxon>
    </lineage>
</organism>
<dbReference type="InterPro" id="IPR003959">
    <property type="entry name" value="ATPase_AAA_core"/>
</dbReference>
<dbReference type="Gene3D" id="3.40.50.300">
    <property type="entry name" value="P-loop containing nucleotide triphosphate hydrolases"/>
    <property type="match status" value="1"/>
</dbReference>
<dbReference type="AlphaFoldDB" id="A0A2V2UN65"/>
<feature type="transmembrane region" description="Helical" evidence="15">
    <location>
        <begin position="36"/>
        <end position="58"/>
    </location>
</feature>
<dbReference type="GO" id="GO:0004222">
    <property type="term" value="F:metalloendopeptidase activity"/>
    <property type="evidence" value="ECO:0007669"/>
    <property type="project" value="InterPro"/>
</dbReference>
<evidence type="ECO:0000256" key="3">
    <source>
        <dbReference type="ARBA" id="ARBA00022670"/>
    </source>
</evidence>
<dbReference type="GO" id="GO:0016887">
    <property type="term" value="F:ATP hydrolysis activity"/>
    <property type="evidence" value="ECO:0007669"/>
    <property type="project" value="InterPro"/>
</dbReference>
<dbReference type="InterPro" id="IPR003593">
    <property type="entry name" value="AAA+_ATPase"/>
</dbReference>
<evidence type="ECO:0000256" key="1">
    <source>
        <dbReference type="ARBA" id="ARBA00001947"/>
    </source>
</evidence>
<keyword evidence="9 14" id="KW-0067">ATP-binding</keyword>
<keyword evidence="6 14" id="KW-0547">Nucleotide-binding</keyword>
<keyword evidence="5" id="KW-0479">Metal-binding</keyword>
<dbReference type="SMART" id="SM00382">
    <property type="entry name" value="AAA"/>
    <property type="match status" value="1"/>
</dbReference>
<dbReference type="GO" id="GO:0005745">
    <property type="term" value="C:m-AAA complex"/>
    <property type="evidence" value="ECO:0007669"/>
    <property type="project" value="TreeGrafter"/>
</dbReference>
<dbReference type="SUPFAM" id="SSF140990">
    <property type="entry name" value="FtsH protease domain-like"/>
    <property type="match status" value="1"/>
</dbReference>
<dbReference type="VEuPathDB" id="TriTrypDB:TcYC6_0025650"/>
<evidence type="ECO:0000256" key="7">
    <source>
        <dbReference type="ARBA" id="ARBA00022801"/>
    </source>
</evidence>
<dbReference type="VEuPathDB" id="TriTrypDB:TCSYLVIO_005951"/>
<evidence type="ECO:0000256" key="12">
    <source>
        <dbReference type="ARBA" id="ARBA00023049"/>
    </source>
</evidence>
<evidence type="ECO:0000256" key="15">
    <source>
        <dbReference type="SAM" id="Phobius"/>
    </source>
</evidence>
<dbReference type="InterPro" id="IPR000642">
    <property type="entry name" value="Peptidase_M41"/>
</dbReference>
<gene>
    <name evidence="17" type="ORF">C4B63_157g33</name>
</gene>
<name>A0A2V2UN65_TRYCR</name>
<comment type="similarity">
    <text evidence="14">Belongs to the AAA ATPase family.</text>
</comment>
<evidence type="ECO:0000256" key="13">
    <source>
        <dbReference type="ARBA" id="ARBA00023136"/>
    </source>
</evidence>
<dbReference type="Proteomes" id="UP000246121">
    <property type="component" value="Unassembled WGS sequence"/>
</dbReference>
<sequence>MDPLSREEDASKSTSFYRGFYDAQQRRPTKNVNPTVSQAVGGAIFTALPFVVLGYFFLRRRVNVASSAFGAKRGQFFSNAMDMLQKQMNPLGDKNFRVEVRDTKFKDVVGVPEALEEVQQYVNFLKTPERFTRLGGRLPKGCILTGKPGTGKTLLAKAVAGEASVPFFTCSGADFIEVYAGSGPKRVRELFAAAKREAPSVIFVDEIDAVGSRSNGQGALGLSSEENRTVNQLLAELDGLQANEAVVVFAATNFPDNLDKALLREGRFDRKVEIPMPDQRAREELFAHYLNRIVVSDATTNAQRLARLTPGVSPATIATIVNEAALAAAVQGDDKVTERTLLPAIDDVLVGKKHRSRMSEATARRVALHESGHTLIAWLLPRQSDVIKVSITPRGPAAGFTQQVGKETFDMPTDVSLFTDICVMLAGRLAEATRHAELTTGAQDDYQRATKTAIHAFLAFGMSHHVGFLACEPQRLDEGRIYQKHSEKIQAVAEEEAARLVGTAQQYTKTLIAENKELLHRLADALFTRKELLKEDLEAILGPRGAARLSLEAEKVLTAFVQKSEKHGTTVRSTSG</sequence>
<evidence type="ECO:0000256" key="8">
    <source>
        <dbReference type="ARBA" id="ARBA00022833"/>
    </source>
</evidence>
<dbReference type="VEuPathDB" id="TriTrypDB:TcCLB.506879.100"/>
<dbReference type="VEuPathDB" id="TriTrypDB:Tc_MARK_4660"/>
<dbReference type="VEuPathDB" id="TriTrypDB:C3747_2g363"/>
<dbReference type="VEuPathDB" id="TriTrypDB:BCY84_03702"/>
<dbReference type="GO" id="GO:0005524">
    <property type="term" value="F:ATP binding"/>
    <property type="evidence" value="ECO:0007669"/>
    <property type="project" value="UniProtKB-KW"/>
</dbReference>
<dbReference type="VEuPathDB" id="TriTrypDB:TcCL_NonESM01685"/>
<proteinExistence type="inferred from homology"/>
<dbReference type="InterPro" id="IPR050928">
    <property type="entry name" value="ATP-dep_Zn_Metalloprotease"/>
</dbReference>
<dbReference type="InterPro" id="IPR037219">
    <property type="entry name" value="Peptidase_M41-like"/>
</dbReference>
<dbReference type="InterPro" id="IPR027417">
    <property type="entry name" value="P-loop_NTPase"/>
</dbReference>
<dbReference type="EMBL" id="PRFA01000157">
    <property type="protein sequence ID" value="PWU85519.1"/>
    <property type="molecule type" value="Genomic_DNA"/>
</dbReference>
<keyword evidence="13 15" id="KW-0472">Membrane</keyword>
<dbReference type="Pfam" id="PF00004">
    <property type="entry name" value="AAA"/>
    <property type="match status" value="1"/>
</dbReference>
<evidence type="ECO:0000256" key="6">
    <source>
        <dbReference type="ARBA" id="ARBA00022741"/>
    </source>
</evidence>
<dbReference type="VEuPathDB" id="TriTrypDB:ECC02_003243"/>
<dbReference type="PANTHER" id="PTHR43655">
    <property type="entry name" value="ATP-DEPENDENT PROTEASE"/>
    <property type="match status" value="1"/>
</dbReference>
<dbReference type="GO" id="GO:0034982">
    <property type="term" value="P:mitochondrial protein processing"/>
    <property type="evidence" value="ECO:0007669"/>
    <property type="project" value="TreeGrafter"/>
</dbReference>
<dbReference type="Gene3D" id="1.10.8.60">
    <property type="match status" value="1"/>
</dbReference>
<dbReference type="FunFam" id="3.40.50.300:FF:000277">
    <property type="entry name" value="ATP-dependent zinc metalloprotease FtsH"/>
    <property type="match status" value="1"/>
</dbReference>
<dbReference type="VEuPathDB" id="TriTrypDB:TCDM_09872"/>
<protein>
    <recommendedName>
        <fullName evidence="16">AAA+ ATPase domain-containing protein</fullName>
    </recommendedName>
</protein>
<dbReference type="VEuPathDB" id="TriTrypDB:TcCLB.507213.10"/>
<dbReference type="VEuPathDB" id="TriTrypDB:TcCLB.511301.120"/>
<accession>A0A2V2UN65</accession>
<evidence type="ECO:0000256" key="9">
    <source>
        <dbReference type="ARBA" id="ARBA00022840"/>
    </source>
</evidence>
<dbReference type="PANTHER" id="PTHR43655:SF36">
    <property type="entry name" value="ZINC METALLOPEPTIDASE, PUTATIVE-RELATED"/>
    <property type="match status" value="1"/>
</dbReference>
<dbReference type="FunFam" id="1.10.8.60:FF:000325">
    <property type="entry name" value="ATP-dependent zinc metallopeptidase, putative"/>
    <property type="match status" value="1"/>
</dbReference>
<keyword evidence="10" id="KW-0809">Transit peptide</keyword>
<dbReference type="Gene3D" id="1.20.58.760">
    <property type="entry name" value="Peptidase M41"/>
    <property type="match status" value="1"/>
</dbReference>
<dbReference type="VEuPathDB" id="TriTrypDB:TcG_08954"/>
<dbReference type="SUPFAM" id="SSF52540">
    <property type="entry name" value="P-loop containing nucleoside triphosphate hydrolases"/>
    <property type="match status" value="1"/>
</dbReference>
<keyword evidence="11 15" id="KW-1133">Transmembrane helix</keyword>
<evidence type="ECO:0000256" key="11">
    <source>
        <dbReference type="ARBA" id="ARBA00022989"/>
    </source>
</evidence>
<comment type="caution">
    <text evidence="17">The sequence shown here is derived from an EMBL/GenBank/DDBJ whole genome shotgun (WGS) entry which is preliminary data.</text>
</comment>
<evidence type="ECO:0000256" key="14">
    <source>
        <dbReference type="RuleBase" id="RU003651"/>
    </source>
</evidence>
<comment type="cofactor">
    <cofactor evidence="1">
        <name>Zn(2+)</name>
        <dbReference type="ChEBI" id="CHEBI:29105"/>
    </cofactor>
</comment>
<keyword evidence="12" id="KW-0482">Metalloprotease</keyword>
<evidence type="ECO:0000259" key="16">
    <source>
        <dbReference type="SMART" id="SM00382"/>
    </source>
</evidence>
<dbReference type="VEuPathDB" id="TriTrypDB:C4B63_157g33"/>
<keyword evidence="4 15" id="KW-0812">Transmembrane</keyword>
<keyword evidence="7" id="KW-0378">Hydrolase</keyword>
<dbReference type="VEuPathDB" id="TriTrypDB:TcBrA4_0055500"/>
<dbReference type="InterPro" id="IPR003960">
    <property type="entry name" value="ATPase_AAA_CS"/>
</dbReference>
<comment type="subcellular location">
    <subcellularLocation>
        <location evidence="2">Membrane</location>
        <topology evidence="2">Multi-pass membrane protein</topology>
    </subcellularLocation>
</comment>
<dbReference type="GO" id="GO:0046872">
    <property type="term" value="F:metal ion binding"/>
    <property type="evidence" value="ECO:0007669"/>
    <property type="project" value="UniProtKB-KW"/>
</dbReference>
<dbReference type="PROSITE" id="PS00674">
    <property type="entry name" value="AAA"/>
    <property type="match status" value="1"/>
</dbReference>
<keyword evidence="3" id="KW-0645">Protease</keyword>
<dbReference type="Pfam" id="PF01434">
    <property type="entry name" value="Peptidase_M41"/>
    <property type="match status" value="1"/>
</dbReference>
<evidence type="ECO:0000256" key="2">
    <source>
        <dbReference type="ARBA" id="ARBA00004141"/>
    </source>
</evidence>
<feature type="domain" description="AAA+ ATPase" evidence="16">
    <location>
        <begin position="138"/>
        <end position="278"/>
    </location>
</feature>
<evidence type="ECO:0000313" key="18">
    <source>
        <dbReference type="Proteomes" id="UP000246121"/>
    </source>
</evidence>
<keyword evidence="8" id="KW-0862">Zinc</keyword>
<evidence type="ECO:0000256" key="4">
    <source>
        <dbReference type="ARBA" id="ARBA00022692"/>
    </source>
</evidence>
<evidence type="ECO:0000256" key="10">
    <source>
        <dbReference type="ARBA" id="ARBA00022946"/>
    </source>
</evidence>
<evidence type="ECO:0000256" key="5">
    <source>
        <dbReference type="ARBA" id="ARBA00022723"/>
    </source>
</evidence>
<evidence type="ECO:0000313" key="17">
    <source>
        <dbReference type="EMBL" id="PWU85519.1"/>
    </source>
</evidence>
<dbReference type="GO" id="GO:0004176">
    <property type="term" value="F:ATP-dependent peptidase activity"/>
    <property type="evidence" value="ECO:0007669"/>
    <property type="project" value="InterPro"/>
</dbReference>